<dbReference type="OrthoDB" id="4760524at2759"/>
<evidence type="ECO:0000256" key="1">
    <source>
        <dbReference type="ARBA" id="ARBA00022737"/>
    </source>
</evidence>
<feature type="region of interest" description="Disordered" evidence="2">
    <location>
        <begin position="1"/>
        <end position="39"/>
    </location>
</feature>
<dbReference type="Pfam" id="PF24883">
    <property type="entry name" value="NPHP3_N"/>
    <property type="match status" value="1"/>
</dbReference>
<gene>
    <name evidence="4" type="ORF">CERSUDRAFT_123830</name>
</gene>
<name>M2RD75_CERS8</name>
<organism evidence="4 5">
    <name type="scientific">Ceriporiopsis subvermispora (strain B)</name>
    <name type="common">White-rot fungus</name>
    <name type="synonym">Gelatoporia subvermispora</name>
    <dbReference type="NCBI Taxonomy" id="914234"/>
    <lineage>
        <taxon>Eukaryota</taxon>
        <taxon>Fungi</taxon>
        <taxon>Dikarya</taxon>
        <taxon>Basidiomycota</taxon>
        <taxon>Agaricomycotina</taxon>
        <taxon>Agaricomycetes</taxon>
        <taxon>Polyporales</taxon>
        <taxon>Gelatoporiaceae</taxon>
        <taxon>Gelatoporia</taxon>
    </lineage>
</organism>
<evidence type="ECO:0000259" key="3">
    <source>
        <dbReference type="Pfam" id="PF24883"/>
    </source>
</evidence>
<proteinExistence type="predicted"/>
<accession>M2RD75</accession>
<evidence type="ECO:0000313" key="5">
    <source>
        <dbReference type="Proteomes" id="UP000016930"/>
    </source>
</evidence>
<sequence length="809" mass="90153">MSAISSVAPSRSVPSDSVELHEPSSPIAGQDAVSVSPSHVHRDRHLGNIIVDNAAGAVGLAADITSFVPIHGPHQALVGLEFVLGRVRQARISVLDARETEDSINNLVRTLEAFRLTPHTGEHSGESTSNHTNLLPSLQQGVIMQEPVYYILGELAQLRKDAGKLHKKTWWRRFFSAEEDARIVKSIQNKVAEWRSLLDTYHTGSINMNIQQLARSHRHAEDRGAWERMPLYLDASYASIQNDGYRLHSGTRKSVLDQLTHWATTPDQEKRLLLLHGPVGTGKSSIARALSQQLDSAGPRMCEPPLGGAQQQDTEAIITHLGVTSVGHEGNSAAYTLGSSYFFHREDEPQDGHLRFFVTIAHQLARRFPDIGASIIDALHHFSARSPSIDQQFYKLILGPLMNYKHERVPIVIVIDGFDACRRRKDDVRLFEQMLQYLCQAAHRFPYLRILISTRLDPIILDILAPSADNAIHCIDLLEVEGTSADIEAYFRARLGMLTIPRGMNTFLSAPDYKKLVEYANGCFQYAKAIADDLNDARELAQEAYGGLLSSDGAVKTTDLDQQYATILADAFDSYKGSRTLHQIRLVLAMLALAQCPLSPNDLDMAIGIPTTITRKVVSSLRPLLHLGRAEDNTTRLRPHHINFSRFLCDEDRCKDSAFHVYPADCQAQLASQLLARLSIPNINAELFPQSRIVLHESRRPSPVDAPAGLRYACDHWMSHLCGAKHTDELLDALRKFLEDYVDEWIAALQQSQIPLEVYCKSFQSVQFWYTEAGNDARLSALMDRVAQNLKSRANGHNNGHLLSDSGVL</sequence>
<dbReference type="SUPFAM" id="SSF52540">
    <property type="entry name" value="P-loop containing nucleoside triphosphate hydrolases"/>
    <property type="match status" value="1"/>
</dbReference>
<keyword evidence="5" id="KW-1185">Reference proteome</keyword>
<evidence type="ECO:0000256" key="2">
    <source>
        <dbReference type="SAM" id="MobiDB-lite"/>
    </source>
</evidence>
<dbReference type="Proteomes" id="UP000016930">
    <property type="component" value="Unassembled WGS sequence"/>
</dbReference>
<dbReference type="HOGENOM" id="CLU_000288_6_14_1"/>
<feature type="domain" description="Nephrocystin 3-like N-terminal" evidence="3">
    <location>
        <begin position="337"/>
        <end position="455"/>
    </location>
</feature>
<dbReference type="PANTHER" id="PTHR10039:SF14">
    <property type="entry name" value="NACHT DOMAIN-CONTAINING PROTEIN"/>
    <property type="match status" value="1"/>
</dbReference>
<feature type="compositionally biased region" description="Polar residues" evidence="2">
    <location>
        <begin position="1"/>
        <end position="15"/>
    </location>
</feature>
<dbReference type="EMBL" id="KB445797">
    <property type="protein sequence ID" value="EMD36776.1"/>
    <property type="molecule type" value="Genomic_DNA"/>
</dbReference>
<protein>
    <recommendedName>
        <fullName evidence="3">Nephrocystin 3-like N-terminal domain-containing protein</fullName>
    </recommendedName>
</protein>
<dbReference type="Gene3D" id="3.40.50.300">
    <property type="entry name" value="P-loop containing nucleotide triphosphate hydrolases"/>
    <property type="match status" value="1"/>
</dbReference>
<dbReference type="AlphaFoldDB" id="M2RD75"/>
<dbReference type="InterPro" id="IPR056884">
    <property type="entry name" value="NPHP3-like_N"/>
</dbReference>
<evidence type="ECO:0000313" key="4">
    <source>
        <dbReference type="EMBL" id="EMD36776.1"/>
    </source>
</evidence>
<dbReference type="STRING" id="914234.M2RD75"/>
<reference evidence="4 5" key="1">
    <citation type="journal article" date="2012" name="Proc. Natl. Acad. Sci. U.S.A.">
        <title>Comparative genomics of Ceriporiopsis subvermispora and Phanerochaete chrysosporium provide insight into selective ligninolysis.</title>
        <authorList>
            <person name="Fernandez-Fueyo E."/>
            <person name="Ruiz-Duenas F.J."/>
            <person name="Ferreira P."/>
            <person name="Floudas D."/>
            <person name="Hibbett D.S."/>
            <person name="Canessa P."/>
            <person name="Larrondo L.F."/>
            <person name="James T.Y."/>
            <person name="Seelenfreund D."/>
            <person name="Lobos S."/>
            <person name="Polanco R."/>
            <person name="Tello M."/>
            <person name="Honda Y."/>
            <person name="Watanabe T."/>
            <person name="Watanabe T."/>
            <person name="Ryu J.S."/>
            <person name="Kubicek C.P."/>
            <person name="Schmoll M."/>
            <person name="Gaskell J."/>
            <person name="Hammel K.E."/>
            <person name="St John F.J."/>
            <person name="Vanden Wymelenberg A."/>
            <person name="Sabat G."/>
            <person name="Splinter BonDurant S."/>
            <person name="Syed K."/>
            <person name="Yadav J.S."/>
            <person name="Doddapaneni H."/>
            <person name="Subramanian V."/>
            <person name="Lavin J.L."/>
            <person name="Oguiza J.A."/>
            <person name="Perez G."/>
            <person name="Pisabarro A.G."/>
            <person name="Ramirez L."/>
            <person name="Santoyo F."/>
            <person name="Master E."/>
            <person name="Coutinho P.M."/>
            <person name="Henrissat B."/>
            <person name="Lombard V."/>
            <person name="Magnuson J.K."/>
            <person name="Kuees U."/>
            <person name="Hori C."/>
            <person name="Igarashi K."/>
            <person name="Samejima M."/>
            <person name="Held B.W."/>
            <person name="Barry K.W."/>
            <person name="LaButti K.M."/>
            <person name="Lapidus A."/>
            <person name="Lindquist E.A."/>
            <person name="Lucas S.M."/>
            <person name="Riley R."/>
            <person name="Salamov A.A."/>
            <person name="Hoffmeister D."/>
            <person name="Schwenk D."/>
            <person name="Hadar Y."/>
            <person name="Yarden O."/>
            <person name="de Vries R.P."/>
            <person name="Wiebenga A."/>
            <person name="Stenlid J."/>
            <person name="Eastwood D."/>
            <person name="Grigoriev I.V."/>
            <person name="Berka R.M."/>
            <person name="Blanchette R.A."/>
            <person name="Kersten P."/>
            <person name="Martinez A.T."/>
            <person name="Vicuna R."/>
            <person name="Cullen D."/>
        </authorList>
    </citation>
    <scope>NUCLEOTIDE SEQUENCE [LARGE SCALE GENOMIC DNA]</scope>
    <source>
        <strain evidence="4 5">B</strain>
    </source>
</reference>
<keyword evidence="1" id="KW-0677">Repeat</keyword>
<dbReference type="PANTHER" id="PTHR10039">
    <property type="entry name" value="AMELOGENIN"/>
    <property type="match status" value="1"/>
</dbReference>
<dbReference type="InterPro" id="IPR027417">
    <property type="entry name" value="P-loop_NTPase"/>
</dbReference>